<evidence type="ECO:0000313" key="2">
    <source>
        <dbReference type="EMBL" id="SVB67342.1"/>
    </source>
</evidence>
<organism evidence="2">
    <name type="scientific">marine metagenome</name>
    <dbReference type="NCBI Taxonomy" id="408172"/>
    <lineage>
        <taxon>unclassified sequences</taxon>
        <taxon>metagenomes</taxon>
        <taxon>ecological metagenomes</taxon>
    </lineage>
</organism>
<dbReference type="PANTHER" id="PTHR10192">
    <property type="entry name" value="MOLYBDOPTERIN BIOSYNTHESIS PROTEIN"/>
    <property type="match status" value="1"/>
</dbReference>
<dbReference type="AlphaFoldDB" id="A0A382FXL1"/>
<dbReference type="GO" id="GO:0061599">
    <property type="term" value="F:molybdopterin molybdotransferase activity"/>
    <property type="evidence" value="ECO:0007669"/>
    <property type="project" value="TreeGrafter"/>
</dbReference>
<dbReference type="SUPFAM" id="SSF63882">
    <property type="entry name" value="MoeA N-terminal region -like"/>
    <property type="match status" value="1"/>
</dbReference>
<sequence>MLSYESGKQLILENVQPLEIEERSLSQSRGYALASEIVASHPMPLFNNSAVDGYAVLSSDLEQCSNSSKIRLKNLGYLYAGITEMIELTPGCCVQIATGAPVPDSADSVVMKEDVTLDGETVEFHQPVSFQENVRFQGEDIAEGKTMLPTGIEIGAAQLALLATFGHAQVPVFRKPAVSIISTGN</sequence>
<dbReference type="GO" id="GO:0005829">
    <property type="term" value="C:cytosol"/>
    <property type="evidence" value="ECO:0007669"/>
    <property type="project" value="TreeGrafter"/>
</dbReference>
<dbReference type="InterPro" id="IPR038987">
    <property type="entry name" value="MoeA-like"/>
</dbReference>
<dbReference type="Gene3D" id="2.170.190.11">
    <property type="entry name" value="Molybdopterin biosynthesis moea protein, domain 3"/>
    <property type="match status" value="1"/>
</dbReference>
<dbReference type="Gene3D" id="3.40.980.10">
    <property type="entry name" value="MoaB/Mog-like domain"/>
    <property type="match status" value="1"/>
</dbReference>
<gene>
    <name evidence="2" type="ORF">METZ01_LOCUS220196</name>
</gene>
<dbReference type="InterPro" id="IPR036425">
    <property type="entry name" value="MoaB/Mog-like_dom_sf"/>
</dbReference>
<dbReference type="EMBL" id="UINC01052237">
    <property type="protein sequence ID" value="SVB67342.1"/>
    <property type="molecule type" value="Genomic_DNA"/>
</dbReference>
<dbReference type="PANTHER" id="PTHR10192:SF5">
    <property type="entry name" value="GEPHYRIN"/>
    <property type="match status" value="1"/>
</dbReference>
<reference evidence="2" key="1">
    <citation type="submission" date="2018-05" db="EMBL/GenBank/DDBJ databases">
        <authorList>
            <person name="Lanie J.A."/>
            <person name="Ng W.-L."/>
            <person name="Kazmierczak K.M."/>
            <person name="Andrzejewski T.M."/>
            <person name="Davidsen T.M."/>
            <person name="Wayne K.J."/>
            <person name="Tettelin H."/>
            <person name="Glass J.I."/>
            <person name="Rusch D."/>
            <person name="Podicherti R."/>
            <person name="Tsui H.-C.T."/>
            <person name="Winkler M.E."/>
        </authorList>
    </citation>
    <scope>NUCLEOTIDE SEQUENCE</scope>
</reference>
<accession>A0A382FXL1</accession>
<dbReference type="GO" id="GO:0006777">
    <property type="term" value="P:Mo-molybdopterin cofactor biosynthetic process"/>
    <property type="evidence" value="ECO:0007669"/>
    <property type="project" value="TreeGrafter"/>
</dbReference>
<feature type="domain" description="MoeA N-terminal and linker" evidence="1">
    <location>
        <begin position="3"/>
        <end position="166"/>
    </location>
</feature>
<feature type="non-terminal residue" evidence="2">
    <location>
        <position position="1"/>
    </location>
</feature>
<feature type="non-terminal residue" evidence="2">
    <location>
        <position position="185"/>
    </location>
</feature>
<dbReference type="InterPro" id="IPR036135">
    <property type="entry name" value="MoeA_linker/N_sf"/>
</dbReference>
<evidence type="ECO:0000259" key="1">
    <source>
        <dbReference type="Pfam" id="PF03453"/>
    </source>
</evidence>
<name>A0A382FXL1_9ZZZZ</name>
<proteinExistence type="predicted"/>
<dbReference type="Pfam" id="PF03453">
    <property type="entry name" value="MoeA_N"/>
    <property type="match status" value="1"/>
</dbReference>
<dbReference type="Gene3D" id="3.90.105.10">
    <property type="entry name" value="Molybdopterin biosynthesis moea protein, domain 2"/>
    <property type="match status" value="1"/>
</dbReference>
<protein>
    <recommendedName>
        <fullName evidence="1">MoeA N-terminal and linker domain-containing protein</fullName>
    </recommendedName>
</protein>
<dbReference type="InterPro" id="IPR005110">
    <property type="entry name" value="MoeA_linker/N"/>
</dbReference>